<name>E0ULJ3_GLOV7</name>
<gene>
    <name evidence="2" type="ordered locus">Cyan7822_5975</name>
</gene>
<protein>
    <recommendedName>
        <fullName evidence="1">Sulfotransferase domain-containing protein</fullName>
    </recommendedName>
</protein>
<dbReference type="InterPro" id="IPR000863">
    <property type="entry name" value="Sulfotransferase_dom"/>
</dbReference>
<proteinExistence type="predicted"/>
<dbReference type="KEGG" id="cyj:Cyan7822_5975"/>
<evidence type="ECO:0000259" key="1">
    <source>
        <dbReference type="Pfam" id="PF00685"/>
    </source>
</evidence>
<dbReference type="Gene3D" id="3.40.50.300">
    <property type="entry name" value="P-loop containing nucleotide triphosphate hydrolases"/>
    <property type="match status" value="1"/>
</dbReference>
<dbReference type="OrthoDB" id="8157416at2"/>
<dbReference type="RefSeq" id="WP_013334573.1">
    <property type="nucleotide sequence ID" value="NC_014533.1"/>
</dbReference>
<dbReference type="SUPFAM" id="SSF52540">
    <property type="entry name" value="P-loop containing nucleoside triphosphate hydrolases"/>
    <property type="match status" value="1"/>
</dbReference>
<dbReference type="EMBL" id="CP002199">
    <property type="protein sequence ID" value="ADN17823.1"/>
    <property type="molecule type" value="Genomic_DNA"/>
</dbReference>
<dbReference type="InterPro" id="IPR027417">
    <property type="entry name" value="P-loop_NTPase"/>
</dbReference>
<dbReference type="Pfam" id="PF00685">
    <property type="entry name" value="Sulfotransfer_1"/>
    <property type="match status" value="1"/>
</dbReference>
<accession>E0ULJ3</accession>
<dbReference type="AlphaFoldDB" id="E0ULJ3"/>
<dbReference type="Proteomes" id="UP000008206">
    <property type="component" value="Plasmid Cy782201"/>
</dbReference>
<sequence>MIIISSSIPKSASTLVFRYQQDLLGLASHKNVIAQEKFDNYSNYGFLRKIGLKEFVIIIFIKIKYGNIVIKTHSELTFLIKLLMALGLAKATFCYRDPRDIILSAIDHGERSRKGLDPSNGFKNMKTIKDGLPLVKSWTSNWYKWHKINQVFLIQYEKLMANKFAVLLEMSEFLNLNLKEEEIKQIYLKHENCKATAWNFNKGTIERYKNEMNQSDLLLCNQELKDPLKAMGYTN</sequence>
<feature type="domain" description="Sulfotransferase" evidence="1">
    <location>
        <begin position="69"/>
        <end position="187"/>
    </location>
</feature>
<keyword evidence="3" id="KW-1185">Reference proteome</keyword>
<dbReference type="GO" id="GO:0008146">
    <property type="term" value="F:sulfotransferase activity"/>
    <property type="evidence" value="ECO:0007669"/>
    <property type="project" value="InterPro"/>
</dbReference>
<organism evidence="2 3">
    <name type="scientific">Gloeothece verrucosa (strain PCC 7822)</name>
    <name type="common">Cyanothece sp. (strain PCC 7822)</name>
    <dbReference type="NCBI Taxonomy" id="497965"/>
    <lineage>
        <taxon>Bacteria</taxon>
        <taxon>Bacillati</taxon>
        <taxon>Cyanobacteriota</taxon>
        <taxon>Cyanophyceae</taxon>
        <taxon>Oscillatoriophycideae</taxon>
        <taxon>Chroococcales</taxon>
        <taxon>Aphanothecaceae</taxon>
        <taxon>Gloeothece</taxon>
        <taxon>Gloeothece verrucosa</taxon>
    </lineage>
</organism>
<evidence type="ECO:0000313" key="2">
    <source>
        <dbReference type="EMBL" id="ADN17823.1"/>
    </source>
</evidence>
<keyword evidence="2" id="KW-0614">Plasmid</keyword>
<evidence type="ECO:0000313" key="3">
    <source>
        <dbReference type="Proteomes" id="UP000008206"/>
    </source>
</evidence>
<dbReference type="HOGENOM" id="CLU_1178669_0_0_3"/>
<reference evidence="3" key="1">
    <citation type="journal article" date="2011" name="MBio">
        <title>Novel metabolic attributes of the genus Cyanothece, comprising a group of unicellular nitrogen-fixing Cyanobacteria.</title>
        <authorList>
            <person name="Bandyopadhyay A."/>
            <person name="Elvitigala T."/>
            <person name="Welsh E."/>
            <person name="Stockel J."/>
            <person name="Liberton M."/>
            <person name="Min H."/>
            <person name="Sherman L.A."/>
            <person name="Pakrasi H.B."/>
        </authorList>
    </citation>
    <scope>NUCLEOTIDE SEQUENCE [LARGE SCALE GENOMIC DNA]</scope>
    <source>
        <strain evidence="3">PCC 7822</strain>
        <plasmid evidence="3">Cy782201</plasmid>
    </source>
</reference>
<geneLocation type="plasmid" evidence="2 3">
    <name>Cy782201</name>
</geneLocation>